<proteinExistence type="predicted"/>
<dbReference type="PANTHER" id="PTHR35564">
    <property type="match status" value="1"/>
</dbReference>
<dbReference type="Proteomes" id="UP000032232">
    <property type="component" value="Unassembled WGS sequence"/>
</dbReference>
<dbReference type="PATRIC" id="fig|935700.4.peg.352"/>
<dbReference type="PANTHER" id="PTHR35564:SF4">
    <property type="entry name" value="CYTOPLASMIC PROTEIN"/>
    <property type="match status" value="1"/>
</dbReference>
<reference evidence="1 2" key="1">
    <citation type="submission" date="2015-02" db="EMBL/GenBank/DDBJ databases">
        <title>Genome Sequence of Jannaschia aquimarina DSM28248, a member of the Roseobacter clade.</title>
        <authorList>
            <person name="Voget S."/>
            <person name="Daniel R."/>
        </authorList>
    </citation>
    <scope>NUCLEOTIDE SEQUENCE [LARGE SCALE GENOMIC DNA]</scope>
    <source>
        <strain evidence="1 2">GSW-M26</strain>
    </source>
</reference>
<dbReference type="EMBL" id="JYFE01000009">
    <property type="protein sequence ID" value="KIT17903.1"/>
    <property type="molecule type" value="Genomic_DNA"/>
</dbReference>
<evidence type="ECO:0000313" key="2">
    <source>
        <dbReference type="Proteomes" id="UP000032232"/>
    </source>
</evidence>
<keyword evidence="2" id="KW-1185">Reference proteome</keyword>
<dbReference type="AlphaFoldDB" id="A0A0D1DD42"/>
<dbReference type="RefSeq" id="WP_043917197.1">
    <property type="nucleotide sequence ID" value="NZ_FZPF01000008.1"/>
</dbReference>
<accession>A0A0D1DD42</accession>
<dbReference type="InterPro" id="IPR010732">
    <property type="entry name" value="T6SS_TssG-like"/>
</dbReference>
<organism evidence="1 2">
    <name type="scientific">Jannaschia aquimarina</name>
    <dbReference type="NCBI Taxonomy" id="935700"/>
    <lineage>
        <taxon>Bacteria</taxon>
        <taxon>Pseudomonadati</taxon>
        <taxon>Pseudomonadota</taxon>
        <taxon>Alphaproteobacteria</taxon>
        <taxon>Rhodobacterales</taxon>
        <taxon>Roseobacteraceae</taxon>
        <taxon>Jannaschia</taxon>
    </lineage>
</organism>
<name>A0A0D1DD42_9RHOB</name>
<evidence type="ECO:0000313" key="1">
    <source>
        <dbReference type="EMBL" id="KIT17903.1"/>
    </source>
</evidence>
<comment type="caution">
    <text evidence="1">The sequence shown here is derived from an EMBL/GenBank/DDBJ whole genome shotgun (WGS) entry which is preliminary data.</text>
</comment>
<dbReference type="STRING" id="935700.jaqu_03280"/>
<sequence length="333" mass="37507">MKPDDTEARQQEAQKLGLFALLRRIERRSPDKPRVGRSLRLRDEVAILGQDPFLTFPVSDIADHERLDGGRRRIRTNLMGYFGPQGALPLNTTEEVLRWAQIGNDRTFVAFADVFTTRFIQLFFRAWSDARAIGQFDRPDDDRFRARVAAFAGLTTPAFLDRDHLSDVSRTHLVGLHMGRVRSPIRLQQLAALHLDADIDVEEHVPTWIAFEPEDQSRMGLGGMTLGRDCKLGSRMRSVNDRIRIVVNTSTLEEYRGYLPGGSRHVVLRDLVRWYLGHWQEVTVALTLPADAIPPARLGESADLGWMAALSPHEPGPDGTAPVRVAEFDLEAA</sequence>
<dbReference type="Pfam" id="PF06996">
    <property type="entry name" value="T6SS_TssG"/>
    <property type="match status" value="1"/>
</dbReference>
<dbReference type="NCBIfam" id="TIGR03347">
    <property type="entry name" value="VI_chp_1"/>
    <property type="match status" value="1"/>
</dbReference>
<protein>
    <submittedName>
        <fullName evidence="1">Uncharacterized protein</fullName>
    </submittedName>
</protein>
<gene>
    <name evidence="1" type="ORF">jaqu_03280</name>
</gene>